<name>A0A655BLQ7_SALET</name>
<dbReference type="InterPro" id="IPR016040">
    <property type="entry name" value="NAD(P)-bd_dom"/>
</dbReference>
<dbReference type="EC" id="4.2.1.46" evidence="2"/>
<dbReference type="Proteomes" id="UP000042394">
    <property type="component" value="Unassembled WGS sequence"/>
</dbReference>
<dbReference type="Proteomes" id="UP000041314">
    <property type="component" value="Unassembled WGS sequence"/>
</dbReference>
<reference evidence="5 6" key="1">
    <citation type="submission" date="2015-03" db="EMBL/GenBank/DDBJ databases">
        <authorList>
            <consortium name="Pathogen Informatics"/>
        </authorList>
    </citation>
    <scope>NUCLEOTIDE SEQUENCE [LARGE SCALE GENOMIC DNA]</scope>
    <source>
        <strain evidence="2 5">3476</strain>
        <strain evidence="4 6">A1104</strain>
        <strain evidence="3 7">D4891</strain>
    </source>
</reference>
<evidence type="ECO:0000313" key="3">
    <source>
        <dbReference type="EMBL" id="CNT72452.1"/>
    </source>
</evidence>
<organism evidence="2 5">
    <name type="scientific">Salmonella enterica subsp. enterica serovar Bovismorbificans</name>
    <dbReference type="NCBI Taxonomy" id="58097"/>
    <lineage>
        <taxon>Bacteria</taxon>
        <taxon>Pseudomonadati</taxon>
        <taxon>Pseudomonadota</taxon>
        <taxon>Gammaproteobacteria</taxon>
        <taxon>Enterobacterales</taxon>
        <taxon>Enterobacteriaceae</taxon>
        <taxon>Salmonella</taxon>
    </lineage>
</organism>
<dbReference type="PANTHER" id="PTHR43000">
    <property type="entry name" value="DTDP-D-GLUCOSE 4,6-DEHYDRATASE-RELATED"/>
    <property type="match status" value="1"/>
</dbReference>
<dbReference type="Pfam" id="PF16363">
    <property type="entry name" value="GDP_Man_Dehyd"/>
    <property type="match status" value="1"/>
</dbReference>
<evidence type="ECO:0000313" key="7">
    <source>
        <dbReference type="Proteomes" id="UP000042394"/>
    </source>
</evidence>
<evidence type="ECO:0000259" key="1">
    <source>
        <dbReference type="Pfam" id="PF16363"/>
    </source>
</evidence>
<protein>
    <submittedName>
        <fullName evidence="2">dTDP-glucose 4,6 dehydratase</fullName>
        <ecNumber evidence="2">4.2.1.46</ecNumber>
    </submittedName>
</protein>
<dbReference type="AlphaFoldDB" id="A0A655BLQ7"/>
<gene>
    <name evidence="2" type="primary">rfbB_2</name>
    <name evidence="4" type="ORF">ERS008198_01603</name>
    <name evidence="2" type="ORF">ERS008202_00194</name>
    <name evidence="3" type="ORF">ERS008207_00741</name>
</gene>
<accession>A0A655BLQ7</accession>
<evidence type="ECO:0000313" key="5">
    <source>
        <dbReference type="Proteomes" id="UP000039541"/>
    </source>
</evidence>
<feature type="domain" description="NAD(P)-binding" evidence="1">
    <location>
        <begin position="8"/>
        <end position="86"/>
    </location>
</feature>
<evidence type="ECO:0000313" key="6">
    <source>
        <dbReference type="Proteomes" id="UP000041314"/>
    </source>
</evidence>
<dbReference type="SUPFAM" id="SSF51735">
    <property type="entry name" value="NAD(P)-binding Rossmann-fold domains"/>
    <property type="match status" value="1"/>
</dbReference>
<dbReference type="Proteomes" id="UP000039541">
    <property type="component" value="Unassembled WGS sequence"/>
</dbReference>
<dbReference type="EMBL" id="CQPA01000008">
    <property type="protein sequence ID" value="CNT98344.1"/>
    <property type="molecule type" value="Genomic_DNA"/>
</dbReference>
<evidence type="ECO:0000313" key="2">
    <source>
        <dbReference type="EMBL" id="CNT58339.1"/>
    </source>
</evidence>
<dbReference type="Gene3D" id="3.90.25.10">
    <property type="entry name" value="UDP-galactose 4-epimerase, domain 1"/>
    <property type="match status" value="1"/>
</dbReference>
<sequence>MVVTEGKAGETYNIGGHNEKKNLDVVFTICDLLDEIVPKVTSYREQITYVADRPGHDRRYAIDAGKISRELGWKPLETFESGIRKTVEWYLANTQWVNNVKSGAYQSWIEQNYEGRQ</sequence>
<dbReference type="GO" id="GO:0008460">
    <property type="term" value="F:dTDP-glucose 4,6-dehydratase activity"/>
    <property type="evidence" value="ECO:0007669"/>
    <property type="project" value="UniProtKB-EC"/>
</dbReference>
<dbReference type="Gene3D" id="3.40.50.720">
    <property type="entry name" value="NAD(P)-binding Rossmann-like Domain"/>
    <property type="match status" value="1"/>
</dbReference>
<proteinExistence type="predicted"/>
<dbReference type="InterPro" id="IPR036291">
    <property type="entry name" value="NAD(P)-bd_dom_sf"/>
</dbReference>
<dbReference type="EMBL" id="CQPD01000005">
    <property type="protein sequence ID" value="CNT72452.1"/>
    <property type="molecule type" value="Genomic_DNA"/>
</dbReference>
<evidence type="ECO:0000313" key="4">
    <source>
        <dbReference type="EMBL" id="CNT98344.1"/>
    </source>
</evidence>
<keyword evidence="2" id="KW-0456">Lyase</keyword>
<dbReference type="EMBL" id="CQPC01000002">
    <property type="protein sequence ID" value="CNT58339.1"/>
    <property type="molecule type" value="Genomic_DNA"/>
</dbReference>